<evidence type="ECO:0000313" key="4">
    <source>
        <dbReference type="EMBL" id="KKP66233.1"/>
    </source>
</evidence>
<comment type="subcellular location">
    <subcellularLocation>
        <location evidence="1">Membrane</location>
    </subcellularLocation>
</comment>
<dbReference type="InterPro" id="IPR043130">
    <property type="entry name" value="CDP-OH_PTrfase_TM_dom"/>
</dbReference>
<gene>
    <name evidence="4" type="ORF">UR61_C0002G0015</name>
</gene>
<dbReference type="Pfam" id="PF01066">
    <property type="entry name" value="CDP-OH_P_transf"/>
    <property type="match status" value="1"/>
</dbReference>
<dbReference type="Proteomes" id="UP000033866">
    <property type="component" value="Unassembled WGS sequence"/>
</dbReference>
<dbReference type="PANTHER" id="PTHR10414">
    <property type="entry name" value="ETHANOLAMINEPHOSPHOTRANSFERASE"/>
    <property type="match status" value="1"/>
</dbReference>
<proteinExistence type="predicted"/>
<organism evidence="4 5">
    <name type="scientific">candidate division WS6 bacterium GW2011_GWE1_34_7</name>
    <dbReference type="NCBI Taxonomy" id="1619093"/>
    <lineage>
        <taxon>Bacteria</taxon>
        <taxon>Candidatus Dojkabacteria</taxon>
    </lineage>
</organism>
<dbReference type="InterPro" id="IPR014472">
    <property type="entry name" value="CHOPT"/>
</dbReference>
<feature type="transmembrane region" description="Helical" evidence="3">
    <location>
        <begin position="95"/>
        <end position="115"/>
    </location>
</feature>
<evidence type="ECO:0000256" key="2">
    <source>
        <dbReference type="ARBA" id="ARBA00023136"/>
    </source>
</evidence>
<dbReference type="GO" id="GO:0016780">
    <property type="term" value="F:phosphotransferase activity, for other substituted phosphate groups"/>
    <property type="evidence" value="ECO:0007669"/>
    <property type="project" value="InterPro"/>
</dbReference>
<keyword evidence="2 3" id="KW-0472">Membrane</keyword>
<protein>
    <recommendedName>
        <fullName evidence="6">CDP-alcohol phosphatidyltransferase</fullName>
    </recommendedName>
</protein>
<dbReference type="AlphaFoldDB" id="A0A0G0B9Y3"/>
<dbReference type="GO" id="GO:0016020">
    <property type="term" value="C:membrane"/>
    <property type="evidence" value="ECO:0007669"/>
    <property type="project" value="UniProtKB-SubCell"/>
</dbReference>
<feature type="transmembrane region" description="Helical" evidence="3">
    <location>
        <begin position="153"/>
        <end position="173"/>
    </location>
</feature>
<evidence type="ECO:0008006" key="6">
    <source>
        <dbReference type="Google" id="ProtNLM"/>
    </source>
</evidence>
<keyword evidence="3" id="KW-1133">Transmembrane helix</keyword>
<dbReference type="InterPro" id="IPR000462">
    <property type="entry name" value="CDP-OH_P_trans"/>
</dbReference>
<sequence>MFGIKANNETNNEKKKDNEFNIFDVKSMDEFIEKVTLGFNKTLEKEIKEQIRRLKVEYRRDDQNAINNGITAKAEERIKEWVCPRTPAWVTPDMLTGLGVIAAVMIAIGFVIGFWDRNYLLLVLIGLVLHWFGDSFDGSLARYRKKTRPNFGYYIDHIVDSISVLIFSLGLGLSGFVKIEIALLFAIMYLILIVHVELVTYVQNEFKYSFGLIGPTEMRIIGGMFTLVIFFQPVTYYNILGHYLTQYDFAVFGITIAMFLVIVVSILQKGTELDRIDRKEWKKNI</sequence>
<comment type="caution">
    <text evidence="4">The sequence shown here is derived from an EMBL/GenBank/DDBJ whole genome shotgun (WGS) entry which is preliminary data.</text>
</comment>
<keyword evidence="3" id="KW-0812">Transmembrane</keyword>
<dbReference type="EMBL" id="LBPV01000002">
    <property type="protein sequence ID" value="KKP66233.1"/>
    <property type="molecule type" value="Genomic_DNA"/>
</dbReference>
<feature type="transmembrane region" description="Helical" evidence="3">
    <location>
        <begin position="121"/>
        <end position="141"/>
    </location>
</feature>
<evidence type="ECO:0000256" key="1">
    <source>
        <dbReference type="ARBA" id="ARBA00004370"/>
    </source>
</evidence>
<evidence type="ECO:0000256" key="3">
    <source>
        <dbReference type="SAM" id="Phobius"/>
    </source>
</evidence>
<dbReference type="Gene3D" id="1.20.120.1760">
    <property type="match status" value="1"/>
</dbReference>
<feature type="transmembrane region" description="Helical" evidence="3">
    <location>
        <begin position="179"/>
        <end position="199"/>
    </location>
</feature>
<accession>A0A0G0B9Y3</accession>
<dbReference type="GO" id="GO:0008654">
    <property type="term" value="P:phospholipid biosynthetic process"/>
    <property type="evidence" value="ECO:0007669"/>
    <property type="project" value="InterPro"/>
</dbReference>
<reference evidence="4 5" key="1">
    <citation type="journal article" date="2015" name="Nature">
        <title>rRNA introns, odd ribosomes, and small enigmatic genomes across a large radiation of phyla.</title>
        <authorList>
            <person name="Brown C.T."/>
            <person name="Hug L.A."/>
            <person name="Thomas B.C."/>
            <person name="Sharon I."/>
            <person name="Castelle C.J."/>
            <person name="Singh A."/>
            <person name="Wilkins M.J."/>
            <person name="Williams K.H."/>
            <person name="Banfield J.F."/>
        </authorList>
    </citation>
    <scope>NUCLEOTIDE SEQUENCE [LARGE SCALE GENOMIC DNA]</scope>
</reference>
<feature type="transmembrane region" description="Helical" evidence="3">
    <location>
        <begin position="249"/>
        <end position="267"/>
    </location>
</feature>
<dbReference type="PANTHER" id="PTHR10414:SF37">
    <property type="entry name" value="BB IN A BOXCAR, ISOFORM C"/>
    <property type="match status" value="1"/>
</dbReference>
<evidence type="ECO:0000313" key="5">
    <source>
        <dbReference type="Proteomes" id="UP000033866"/>
    </source>
</evidence>
<name>A0A0G0B9Y3_9BACT</name>